<keyword evidence="4" id="KW-0406">Ion transport</keyword>
<evidence type="ECO:0000256" key="4">
    <source>
        <dbReference type="ARBA" id="ARBA00023065"/>
    </source>
</evidence>
<keyword evidence="5" id="KW-0472">Membrane</keyword>
<keyword evidence="2" id="KW-0813">Transport</keyword>
<reference evidence="7" key="1">
    <citation type="submission" date="2020-10" db="EMBL/GenBank/DDBJ databases">
        <authorList>
            <person name="Gilroy R."/>
        </authorList>
    </citation>
    <scope>NUCLEOTIDE SEQUENCE</scope>
    <source>
        <strain evidence="7">6919</strain>
    </source>
</reference>
<organism evidence="7 8">
    <name type="scientific">Candidatus Limisoma faecipullorum</name>
    <dbReference type="NCBI Taxonomy" id="2840854"/>
    <lineage>
        <taxon>Bacteria</taxon>
        <taxon>Pseudomonadati</taxon>
        <taxon>Bacteroidota</taxon>
        <taxon>Bacteroidia</taxon>
        <taxon>Bacteroidales</taxon>
        <taxon>Candidatus Limisoma</taxon>
    </lineage>
</organism>
<evidence type="ECO:0000313" key="8">
    <source>
        <dbReference type="Proteomes" id="UP000823598"/>
    </source>
</evidence>
<dbReference type="GO" id="GO:0016020">
    <property type="term" value="C:membrane"/>
    <property type="evidence" value="ECO:0007669"/>
    <property type="project" value="UniProtKB-SubCell"/>
</dbReference>
<dbReference type="InterPro" id="IPR000711">
    <property type="entry name" value="ATPase_OSCP/dsu"/>
</dbReference>
<accession>A0A9D9IR34</accession>
<reference evidence="7" key="2">
    <citation type="journal article" date="2021" name="PeerJ">
        <title>Extensive microbial diversity within the chicken gut microbiome revealed by metagenomics and culture.</title>
        <authorList>
            <person name="Gilroy R."/>
            <person name="Ravi A."/>
            <person name="Getino M."/>
            <person name="Pursley I."/>
            <person name="Horton D.L."/>
            <person name="Alikhan N.F."/>
            <person name="Baker D."/>
            <person name="Gharbi K."/>
            <person name="Hall N."/>
            <person name="Watson M."/>
            <person name="Adriaenssens E.M."/>
            <person name="Foster-Nyarko E."/>
            <person name="Jarju S."/>
            <person name="Secka A."/>
            <person name="Antonio M."/>
            <person name="Oren A."/>
            <person name="Chaudhuri R.R."/>
            <person name="La Ragione R."/>
            <person name="Hildebrand F."/>
            <person name="Pallen M.J."/>
        </authorList>
    </citation>
    <scope>NUCLEOTIDE SEQUENCE</scope>
    <source>
        <strain evidence="7">6919</strain>
    </source>
</reference>
<proteinExistence type="predicted"/>
<evidence type="ECO:0000256" key="2">
    <source>
        <dbReference type="ARBA" id="ARBA00022448"/>
    </source>
</evidence>
<dbReference type="Proteomes" id="UP000823598">
    <property type="component" value="Unassembled WGS sequence"/>
</dbReference>
<gene>
    <name evidence="7" type="ORF">IAB88_06545</name>
</gene>
<evidence type="ECO:0000256" key="5">
    <source>
        <dbReference type="ARBA" id="ARBA00023136"/>
    </source>
</evidence>
<comment type="subcellular location">
    <subcellularLocation>
        <location evidence="1">Membrane</location>
    </subcellularLocation>
</comment>
<evidence type="ECO:0000313" key="7">
    <source>
        <dbReference type="EMBL" id="MBO8476635.1"/>
    </source>
</evidence>
<evidence type="ECO:0000256" key="3">
    <source>
        <dbReference type="ARBA" id="ARBA00022781"/>
    </source>
</evidence>
<evidence type="ECO:0000256" key="6">
    <source>
        <dbReference type="ARBA" id="ARBA00023310"/>
    </source>
</evidence>
<keyword evidence="3" id="KW-0375">Hydrogen ion transport</keyword>
<dbReference type="AlphaFoldDB" id="A0A9D9IR34"/>
<keyword evidence="6" id="KW-0066">ATP synthesis</keyword>
<protein>
    <submittedName>
        <fullName evidence="7">F0F1 ATP synthase subunit delta</fullName>
    </submittedName>
</protein>
<name>A0A9D9IR34_9BACT</name>
<comment type="caution">
    <text evidence="7">The sequence shown here is derived from an EMBL/GenBank/DDBJ whole genome shotgun (WGS) entry which is preliminary data.</text>
</comment>
<feature type="non-terminal residue" evidence="7">
    <location>
        <position position="1"/>
    </location>
</feature>
<dbReference type="Pfam" id="PF00213">
    <property type="entry name" value="OSCP"/>
    <property type="match status" value="1"/>
</dbReference>
<evidence type="ECO:0000256" key="1">
    <source>
        <dbReference type="ARBA" id="ARBA00004370"/>
    </source>
</evidence>
<dbReference type="GO" id="GO:0046933">
    <property type="term" value="F:proton-transporting ATP synthase activity, rotational mechanism"/>
    <property type="evidence" value="ECO:0007669"/>
    <property type="project" value="InterPro"/>
</dbReference>
<sequence>EIVNPSLIGGFTIKVDSLLLDASISNELRNLRLKLLSRK</sequence>
<dbReference type="EMBL" id="JADIMC010000074">
    <property type="protein sequence ID" value="MBO8476635.1"/>
    <property type="molecule type" value="Genomic_DNA"/>
</dbReference>